<gene>
    <name evidence="1" type="ORF">GCM10023351_20810</name>
</gene>
<name>A0ABP9A8I7_9MICO</name>
<dbReference type="InterPro" id="IPR029058">
    <property type="entry name" value="AB_hydrolase_fold"/>
</dbReference>
<dbReference type="RefSeq" id="WP_345438851.1">
    <property type="nucleotide sequence ID" value="NZ_BAABKO010000003.1"/>
</dbReference>
<protein>
    <recommendedName>
        <fullName evidence="3">Alpha/beta hydrolase</fullName>
    </recommendedName>
</protein>
<keyword evidence="2" id="KW-1185">Reference proteome</keyword>
<reference evidence="2" key="1">
    <citation type="journal article" date="2019" name="Int. J. Syst. Evol. Microbiol.">
        <title>The Global Catalogue of Microorganisms (GCM) 10K type strain sequencing project: providing services to taxonomists for standard genome sequencing and annotation.</title>
        <authorList>
            <consortium name="The Broad Institute Genomics Platform"/>
            <consortium name="The Broad Institute Genome Sequencing Center for Infectious Disease"/>
            <person name="Wu L."/>
            <person name="Ma J."/>
        </authorList>
    </citation>
    <scope>NUCLEOTIDE SEQUENCE [LARGE SCALE GENOMIC DNA]</scope>
    <source>
        <strain evidence="2">JCM 18537</strain>
    </source>
</reference>
<comment type="caution">
    <text evidence="1">The sequence shown here is derived from an EMBL/GenBank/DDBJ whole genome shotgun (WGS) entry which is preliminary data.</text>
</comment>
<dbReference type="EMBL" id="BAABKO010000003">
    <property type="protein sequence ID" value="GAA4776060.1"/>
    <property type="molecule type" value="Genomic_DNA"/>
</dbReference>
<dbReference type="SUPFAM" id="SSF53474">
    <property type="entry name" value="alpha/beta-Hydrolases"/>
    <property type="match status" value="1"/>
</dbReference>
<dbReference type="Gene3D" id="3.40.50.1820">
    <property type="entry name" value="alpha/beta hydrolase"/>
    <property type="match status" value="1"/>
</dbReference>
<organism evidence="1 2">
    <name type="scientific">Microbacterium gilvum</name>
    <dbReference type="NCBI Taxonomy" id="1336204"/>
    <lineage>
        <taxon>Bacteria</taxon>
        <taxon>Bacillati</taxon>
        <taxon>Actinomycetota</taxon>
        <taxon>Actinomycetes</taxon>
        <taxon>Micrococcales</taxon>
        <taxon>Microbacteriaceae</taxon>
        <taxon>Microbacterium</taxon>
    </lineage>
</organism>
<proteinExistence type="predicted"/>
<evidence type="ECO:0008006" key="3">
    <source>
        <dbReference type="Google" id="ProtNLM"/>
    </source>
</evidence>
<evidence type="ECO:0000313" key="1">
    <source>
        <dbReference type="EMBL" id="GAA4776060.1"/>
    </source>
</evidence>
<dbReference type="Proteomes" id="UP001501645">
    <property type="component" value="Unassembled WGS sequence"/>
</dbReference>
<accession>A0ABP9A8I7</accession>
<evidence type="ECO:0000313" key="2">
    <source>
        <dbReference type="Proteomes" id="UP001501645"/>
    </source>
</evidence>
<sequence>MIRPHDLADWAADYAYAVRRQASSLLPGAGADAYRDGYRAPVVVVPGVYESWRFLRPLIRAVHAHGHPVHVVDPLRSNRVPVAAGARLVGERIAERGLMGAVLLAHSKGGLVGKHAMSFGPVADRIAGMVAVAAPFGGSRYARLFLTRTLRAFSPRDATIRRLGGALAANERIVSISARFDPHIPEGSVMPGARNVVLDRGGHFRILADPAVLREVLDLGARAAAHA</sequence>